<gene>
    <name evidence="2" type="ORF">A7J05_23305</name>
</gene>
<feature type="region of interest" description="Disordered" evidence="1">
    <location>
        <begin position="1"/>
        <end position="27"/>
    </location>
</feature>
<evidence type="ECO:0000256" key="1">
    <source>
        <dbReference type="SAM" id="MobiDB-lite"/>
    </source>
</evidence>
<sequence length="96" mass="11120">MRSGSWQQNWREEPSAQQCPAASEHANESVFDMEWRNDLPDGAAVRPDESQGRFVWLVRKGAMTEQCFEEMRAYLIHVVGSGRWSQNWGTRPQPCH</sequence>
<keyword evidence="3" id="KW-1185">Reference proteome</keyword>
<dbReference type="Proteomes" id="UP000187191">
    <property type="component" value="Chromosome"/>
</dbReference>
<feature type="compositionally biased region" description="Polar residues" evidence="1">
    <location>
        <begin position="1"/>
        <end position="20"/>
    </location>
</feature>
<organism evidence="2 3">
    <name type="scientific">Streptomyces alfalfae</name>
    <dbReference type="NCBI Taxonomy" id="1642299"/>
    <lineage>
        <taxon>Bacteria</taxon>
        <taxon>Bacillati</taxon>
        <taxon>Actinomycetota</taxon>
        <taxon>Actinomycetes</taxon>
        <taxon>Kitasatosporales</taxon>
        <taxon>Streptomycetaceae</taxon>
        <taxon>Streptomyces</taxon>
    </lineage>
</organism>
<accession>A0ABM6H4J7</accession>
<evidence type="ECO:0000313" key="2">
    <source>
        <dbReference type="EMBL" id="APY91066.1"/>
    </source>
</evidence>
<protein>
    <submittedName>
        <fullName evidence="2">Uncharacterized protein</fullName>
    </submittedName>
</protein>
<dbReference type="EMBL" id="CP015588">
    <property type="protein sequence ID" value="APY91066.1"/>
    <property type="molecule type" value="Genomic_DNA"/>
</dbReference>
<proteinExistence type="predicted"/>
<reference evidence="2 3" key="1">
    <citation type="submission" date="2016-05" db="EMBL/GenBank/DDBJ databases">
        <authorList>
            <person name="Gu J."/>
        </authorList>
    </citation>
    <scope>NUCLEOTIDE SEQUENCE [LARGE SCALE GENOMIC DNA]</scope>
    <source>
        <strain evidence="2 3">ACCC40021</strain>
    </source>
</reference>
<evidence type="ECO:0000313" key="3">
    <source>
        <dbReference type="Proteomes" id="UP000187191"/>
    </source>
</evidence>
<name>A0ABM6H4J7_9ACTN</name>